<name>A0A227NSU5_9FLAO</name>
<protein>
    <recommendedName>
        <fullName evidence="3">PLAT domain-containing protein</fullName>
    </recommendedName>
</protein>
<sequence>MANEVYHIGKSGKELSLTVTVTTPGIATTEVKLFLSDGTIINKGNSTNGAGLISDRDIGIDINLNNSTIKIETYILLSKIPKTAWGSCYENLEINYYLYYGKVGQTNPIKLLAGEKSKSSNGELISGIKRIDLVNI</sequence>
<gene>
    <name evidence="1" type="ORF">B0A64_20735</name>
</gene>
<accession>A0A227NSU5</accession>
<keyword evidence="2" id="KW-1185">Reference proteome</keyword>
<evidence type="ECO:0008006" key="3">
    <source>
        <dbReference type="Google" id="ProtNLM"/>
    </source>
</evidence>
<reference evidence="1 2" key="1">
    <citation type="submission" date="2016-11" db="EMBL/GenBank/DDBJ databases">
        <title>Whole genomes of Flavobacteriaceae.</title>
        <authorList>
            <person name="Stine C."/>
            <person name="Li C."/>
            <person name="Tadesse D."/>
        </authorList>
    </citation>
    <scope>NUCLEOTIDE SEQUENCE [LARGE SCALE GENOMIC DNA]</scope>
    <source>
        <strain evidence="1 2">DSM 24704</strain>
    </source>
</reference>
<dbReference type="EMBL" id="MUGS01000057">
    <property type="protein sequence ID" value="OXE99988.1"/>
    <property type="molecule type" value="Genomic_DNA"/>
</dbReference>
<proteinExistence type="predicted"/>
<comment type="caution">
    <text evidence="1">The sequence shown here is derived from an EMBL/GenBank/DDBJ whole genome shotgun (WGS) entry which is preliminary data.</text>
</comment>
<dbReference type="OrthoDB" id="1377237at2"/>
<dbReference type="Proteomes" id="UP000214684">
    <property type="component" value="Unassembled WGS sequence"/>
</dbReference>
<dbReference type="AlphaFoldDB" id="A0A227NSU5"/>
<organism evidence="1 2">
    <name type="scientific">Flavobacterium araucananum</name>
    <dbReference type="NCBI Taxonomy" id="946678"/>
    <lineage>
        <taxon>Bacteria</taxon>
        <taxon>Pseudomonadati</taxon>
        <taxon>Bacteroidota</taxon>
        <taxon>Flavobacteriia</taxon>
        <taxon>Flavobacteriales</taxon>
        <taxon>Flavobacteriaceae</taxon>
        <taxon>Flavobacterium</taxon>
    </lineage>
</organism>
<evidence type="ECO:0000313" key="2">
    <source>
        <dbReference type="Proteomes" id="UP000214684"/>
    </source>
</evidence>
<evidence type="ECO:0000313" key="1">
    <source>
        <dbReference type="EMBL" id="OXE99988.1"/>
    </source>
</evidence>
<dbReference type="RefSeq" id="WP_089481397.1">
    <property type="nucleotide sequence ID" value="NZ_MUGS01000057.1"/>
</dbReference>